<evidence type="ECO:0000256" key="2">
    <source>
        <dbReference type="SAM" id="Phobius"/>
    </source>
</evidence>
<evidence type="ECO:0000313" key="4">
    <source>
        <dbReference type="Proteomes" id="UP000646386"/>
    </source>
</evidence>
<organism evidence="3 4">
    <name type="scientific">Pseudomonas tensinigenes</name>
    <dbReference type="NCBI Taxonomy" id="2745511"/>
    <lineage>
        <taxon>Bacteria</taxon>
        <taxon>Pseudomonadati</taxon>
        <taxon>Pseudomonadota</taxon>
        <taxon>Gammaproteobacteria</taxon>
        <taxon>Pseudomonadales</taxon>
        <taxon>Pseudomonadaceae</taxon>
        <taxon>Pseudomonas</taxon>
    </lineage>
</organism>
<keyword evidence="4" id="KW-1185">Reference proteome</keyword>
<evidence type="ECO:0000256" key="1">
    <source>
        <dbReference type="SAM" id="MobiDB-lite"/>
    </source>
</evidence>
<gene>
    <name evidence="3" type="ORF">HU718_016475</name>
</gene>
<feature type="transmembrane region" description="Helical" evidence="2">
    <location>
        <begin position="12"/>
        <end position="33"/>
    </location>
</feature>
<evidence type="ECO:0000313" key="3">
    <source>
        <dbReference type="EMBL" id="QXI03634.1"/>
    </source>
</evidence>
<sequence length="277" mass="30953">MDSLSIPPTIYVAFGVITAALLAGFFSFLNLVSAKENKVSEFRLAWVDGLRDEVAIYTAAVQELVRVDGPKLYDLKDSSETKTIAELRRERHLETRDAYNKVAESLSRIQLRLNPKHVNDNPDGDEARLMASIQKTRDLFNGGYYKEASKFCDDIREVTAPLLKKTWDQVKKGELGYRLIRASALIIIIAGTTVTFGFGYSLLQHSIEKNKLNLSEHGATNESSTHENLTKNSIKTEKTNVIANTSADSQKSHLQSTNERLQKTQAPINNISPKPID</sequence>
<keyword evidence="2" id="KW-0812">Transmembrane</keyword>
<feature type="region of interest" description="Disordered" evidence="1">
    <location>
        <begin position="217"/>
        <end position="277"/>
    </location>
</feature>
<reference evidence="3 4" key="1">
    <citation type="journal article" date="2020" name="Microorganisms">
        <title>Reliable Identification of Environmental Pseudomonas Isolates Using the rpoD Gene.</title>
        <authorList>
            <consortium name="The Broad Institute Genome Sequencing Platform"/>
            <person name="Girard L."/>
            <person name="Lood C."/>
            <person name="Rokni-Zadeh H."/>
            <person name="van Noort V."/>
            <person name="Lavigne R."/>
            <person name="De Mot R."/>
        </authorList>
    </citation>
    <scope>NUCLEOTIDE SEQUENCE [LARGE SCALE GENOMIC DNA]</scope>
    <source>
        <strain evidence="3 4">ZA 5.3</strain>
    </source>
</reference>
<dbReference type="Proteomes" id="UP000646386">
    <property type="component" value="Chromosome"/>
</dbReference>
<accession>A0ABX8PQY3</accession>
<keyword evidence="2" id="KW-0472">Membrane</keyword>
<reference evidence="3 4" key="2">
    <citation type="journal article" date="2021" name="Microorganisms">
        <title>The Ever-Expanding Pseudomonas Genus: Description of 43 New Species and Partition of the Pseudomonas putida Group.</title>
        <authorList>
            <person name="Girard L."/>
            <person name="Lood C."/>
            <person name="Hofte M."/>
            <person name="Vandamme P."/>
            <person name="Rokni-Zadeh H."/>
            <person name="van Noort V."/>
            <person name="Lavigne R."/>
            <person name="De Mot R."/>
        </authorList>
    </citation>
    <scope>NUCLEOTIDE SEQUENCE [LARGE SCALE GENOMIC DNA]</scope>
    <source>
        <strain evidence="3 4">ZA 5.3</strain>
    </source>
</reference>
<dbReference type="EMBL" id="CP077089">
    <property type="protein sequence ID" value="QXI03634.1"/>
    <property type="molecule type" value="Genomic_DNA"/>
</dbReference>
<proteinExistence type="predicted"/>
<evidence type="ECO:0008006" key="5">
    <source>
        <dbReference type="Google" id="ProtNLM"/>
    </source>
</evidence>
<feature type="compositionally biased region" description="Basic and acidic residues" evidence="1">
    <location>
        <begin position="224"/>
        <end position="238"/>
    </location>
</feature>
<protein>
    <recommendedName>
        <fullName evidence="5">Chemotaxis methyl-accepting receptor HlyB-like 4HB MCP domain-containing protein</fullName>
    </recommendedName>
</protein>
<feature type="compositionally biased region" description="Polar residues" evidence="1">
    <location>
        <begin position="239"/>
        <end position="277"/>
    </location>
</feature>
<dbReference type="RefSeq" id="WP_186615568.1">
    <property type="nucleotide sequence ID" value="NZ_CP077089.1"/>
</dbReference>
<keyword evidence="2" id="KW-1133">Transmembrane helix</keyword>
<name>A0ABX8PQY3_9PSED</name>
<feature type="transmembrane region" description="Helical" evidence="2">
    <location>
        <begin position="179"/>
        <end position="203"/>
    </location>
</feature>